<dbReference type="Pfam" id="PF06101">
    <property type="entry name" value="Vps62"/>
    <property type="match status" value="1"/>
</dbReference>
<dbReference type="PANTHER" id="PTHR48220">
    <property type="match status" value="1"/>
</dbReference>
<organism evidence="2 3">
    <name type="scientific">Neohortaea acidophila</name>
    <dbReference type="NCBI Taxonomy" id="245834"/>
    <lineage>
        <taxon>Eukaryota</taxon>
        <taxon>Fungi</taxon>
        <taxon>Dikarya</taxon>
        <taxon>Ascomycota</taxon>
        <taxon>Pezizomycotina</taxon>
        <taxon>Dothideomycetes</taxon>
        <taxon>Dothideomycetidae</taxon>
        <taxon>Mycosphaerellales</taxon>
        <taxon>Teratosphaeriaceae</taxon>
        <taxon>Neohortaea</taxon>
    </lineage>
</organism>
<gene>
    <name evidence="2" type="ORF">BDY17DRAFT_331454</name>
</gene>
<name>A0A6A6Q1W4_9PEZI</name>
<feature type="signal peptide" evidence="1">
    <location>
        <begin position="1"/>
        <end position="15"/>
    </location>
</feature>
<keyword evidence="1" id="KW-0732">Signal</keyword>
<evidence type="ECO:0008006" key="4">
    <source>
        <dbReference type="Google" id="ProtNLM"/>
    </source>
</evidence>
<dbReference type="GeneID" id="54478888"/>
<dbReference type="GO" id="GO:0000329">
    <property type="term" value="C:fungal-type vacuole membrane"/>
    <property type="evidence" value="ECO:0007669"/>
    <property type="project" value="TreeGrafter"/>
</dbReference>
<evidence type="ECO:0000313" key="3">
    <source>
        <dbReference type="Proteomes" id="UP000799767"/>
    </source>
</evidence>
<dbReference type="AlphaFoldDB" id="A0A6A6Q1W4"/>
<accession>A0A6A6Q1W4</accession>
<proteinExistence type="predicted"/>
<dbReference type="RefSeq" id="XP_033592543.1">
    <property type="nucleotide sequence ID" value="XM_033737886.1"/>
</dbReference>
<dbReference type="GO" id="GO:0006623">
    <property type="term" value="P:protein targeting to vacuole"/>
    <property type="evidence" value="ECO:0007669"/>
    <property type="project" value="TreeGrafter"/>
</dbReference>
<feature type="chain" id="PRO_5025661097" description="Vacuolar protein sorting-associated protein 62" evidence="1">
    <location>
        <begin position="16"/>
        <end position="342"/>
    </location>
</feature>
<dbReference type="Proteomes" id="UP000799767">
    <property type="component" value="Unassembled WGS sequence"/>
</dbReference>
<protein>
    <recommendedName>
        <fullName evidence="4">Vacuolar protein sorting-associated protein 62</fullName>
    </recommendedName>
</protein>
<sequence>MAFFLLLSLALCSLASPLLKRQAPAGVPQYVLDYAPIVYLYSGEKYLPSDIGAQLTNTHPDLNFTAITDGPKPLTLDNLNELNNVNGANDGANIYLTSNENVATNPAYLNGVLPDSKGSTSPAVSCAVIVVDRGSNSVDAFFMYFYAFNYGGSYVDYVIGDHVGDWEHNMVRFQNGVPQAVWYSQHSNGEAFTYNATEKYNNGVRPISYSANGTHANYAITGKHDHTIPDVNLPDGLIVDYTDKGPLWDPTLSAYYYTYDEGTERFAAYNDSTPVNWLYFLGAWGDEQYPTSNPDQDCPIPDITELCKYVSGPTGPITKDLNRTEVCPDNGIPCIIRPVLTP</sequence>
<dbReference type="OrthoDB" id="188042at2759"/>
<reference evidence="2" key="1">
    <citation type="journal article" date="2020" name="Stud. Mycol.">
        <title>101 Dothideomycetes genomes: a test case for predicting lifestyles and emergence of pathogens.</title>
        <authorList>
            <person name="Haridas S."/>
            <person name="Albert R."/>
            <person name="Binder M."/>
            <person name="Bloem J."/>
            <person name="Labutti K."/>
            <person name="Salamov A."/>
            <person name="Andreopoulos B."/>
            <person name="Baker S."/>
            <person name="Barry K."/>
            <person name="Bills G."/>
            <person name="Bluhm B."/>
            <person name="Cannon C."/>
            <person name="Castanera R."/>
            <person name="Culley D."/>
            <person name="Daum C."/>
            <person name="Ezra D."/>
            <person name="Gonzalez J."/>
            <person name="Henrissat B."/>
            <person name="Kuo A."/>
            <person name="Liang C."/>
            <person name="Lipzen A."/>
            <person name="Lutzoni F."/>
            <person name="Magnuson J."/>
            <person name="Mondo S."/>
            <person name="Nolan M."/>
            <person name="Ohm R."/>
            <person name="Pangilinan J."/>
            <person name="Park H.-J."/>
            <person name="Ramirez L."/>
            <person name="Alfaro M."/>
            <person name="Sun H."/>
            <person name="Tritt A."/>
            <person name="Yoshinaga Y."/>
            <person name="Zwiers L.-H."/>
            <person name="Turgeon B."/>
            <person name="Goodwin S."/>
            <person name="Spatafora J."/>
            <person name="Crous P."/>
            <person name="Grigoriev I."/>
        </authorList>
    </citation>
    <scope>NUCLEOTIDE SEQUENCE</scope>
    <source>
        <strain evidence="2">CBS 113389</strain>
    </source>
</reference>
<evidence type="ECO:0000313" key="2">
    <source>
        <dbReference type="EMBL" id="KAF2485974.1"/>
    </source>
</evidence>
<dbReference type="PANTHER" id="PTHR48220:SF1">
    <property type="entry name" value="VACUOLAR PROTEIN SORTING-ASSOCIATED PROTEIN 62-RELATED"/>
    <property type="match status" value="1"/>
</dbReference>
<dbReference type="InterPro" id="IPR009291">
    <property type="entry name" value="Vps62"/>
</dbReference>
<keyword evidence="3" id="KW-1185">Reference proteome</keyword>
<evidence type="ECO:0000256" key="1">
    <source>
        <dbReference type="SAM" id="SignalP"/>
    </source>
</evidence>
<dbReference type="InterPro" id="IPR053102">
    <property type="entry name" value="VPS_Associated"/>
</dbReference>
<dbReference type="EMBL" id="MU001632">
    <property type="protein sequence ID" value="KAF2485974.1"/>
    <property type="molecule type" value="Genomic_DNA"/>
</dbReference>